<dbReference type="PANTHER" id="PTHR34956">
    <property type="entry name" value="OS05G0397300 PROTEIN"/>
    <property type="match status" value="1"/>
</dbReference>
<evidence type="ECO:0000313" key="3">
    <source>
        <dbReference type="RefSeq" id="XP_004497112.1"/>
    </source>
</evidence>
<evidence type="ECO:0000256" key="1">
    <source>
        <dbReference type="SAM" id="MobiDB-lite"/>
    </source>
</evidence>
<name>A0A1S2Y142_CICAR</name>
<reference evidence="2" key="1">
    <citation type="journal article" date="2013" name="Nat. Biotechnol.">
        <title>Draft genome sequence of chickpea (Cicer arietinum) provides a resource for trait improvement.</title>
        <authorList>
            <person name="Varshney R.K."/>
            <person name="Song C."/>
            <person name="Saxena R.K."/>
            <person name="Azam S."/>
            <person name="Yu S."/>
            <person name="Sharpe A.G."/>
            <person name="Cannon S."/>
            <person name="Baek J."/>
            <person name="Rosen B.D."/>
            <person name="Tar'an B."/>
            <person name="Millan T."/>
            <person name="Zhang X."/>
            <person name="Ramsay L.D."/>
            <person name="Iwata A."/>
            <person name="Wang Y."/>
            <person name="Nelson W."/>
            <person name="Farmer A.D."/>
            <person name="Gaur P.M."/>
            <person name="Soderlund C."/>
            <person name="Penmetsa R.V."/>
            <person name="Xu C."/>
            <person name="Bharti A.K."/>
            <person name="He W."/>
            <person name="Winter P."/>
            <person name="Zhao S."/>
            <person name="Hane J.K."/>
            <person name="Carrasquilla-Garcia N."/>
            <person name="Condie J.A."/>
            <person name="Upadhyaya H.D."/>
            <person name="Luo M.C."/>
            <person name="Thudi M."/>
            <person name="Gowda C.L."/>
            <person name="Singh N.P."/>
            <person name="Lichtenzveig J."/>
            <person name="Gali K.K."/>
            <person name="Rubio J."/>
            <person name="Nadarajan N."/>
            <person name="Dolezel J."/>
            <person name="Bansal K.C."/>
            <person name="Xu X."/>
            <person name="Edwards D."/>
            <person name="Zhang G."/>
            <person name="Kahl G."/>
            <person name="Gil J."/>
            <person name="Singh K.B."/>
            <person name="Datta S.K."/>
            <person name="Jackson S.A."/>
            <person name="Wang J."/>
            <person name="Cook D.R."/>
        </authorList>
    </citation>
    <scope>NUCLEOTIDE SEQUENCE [LARGE SCALE GENOMIC DNA]</scope>
    <source>
        <strain evidence="2">cv. CDC Frontier</strain>
    </source>
</reference>
<dbReference type="AlphaFoldDB" id="A0A1S2Y142"/>
<feature type="region of interest" description="Disordered" evidence="1">
    <location>
        <begin position="112"/>
        <end position="132"/>
    </location>
</feature>
<dbReference type="eggNOG" id="ENOG502S892">
    <property type="taxonomic scope" value="Eukaryota"/>
</dbReference>
<dbReference type="PANTHER" id="PTHR34956:SF1">
    <property type="entry name" value="DUF4005 DOMAIN-CONTAINING PROTEIN"/>
    <property type="match status" value="1"/>
</dbReference>
<feature type="compositionally biased region" description="Basic residues" evidence="1">
    <location>
        <begin position="118"/>
        <end position="132"/>
    </location>
</feature>
<evidence type="ECO:0000313" key="2">
    <source>
        <dbReference type="Proteomes" id="UP000087171"/>
    </source>
</evidence>
<dbReference type="Proteomes" id="UP000087171">
    <property type="component" value="Chromosome Ca4"/>
</dbReference>
<accession>A0A1S2Y142</accession>
<dbReference type="RefSeq" id="XP_004497112.1">
    <property type="nucleotide sequence ID" value="XM_004497055.3"/>
</dbReference>
<protein>
    <submittedName>
        <fullName evidence="3">Uncharacterized protein LOC101505214</fullName>
    </submittedName>
</protein>
<dbReference type="OrthoDB" id="1649181at2759"/>
<organism evidence="2 3">
    <name type="scientific">Cicer arietinum</name>
    <name type="common">Chickpea</name>
    <name type="synonym">Garbanzo</name>
    <dbReference type="NCBI Taxonomy" id="3827"/>
    <lineage>
        <taxon>Eukaryota</taxon>
        <taxon>Viridiplantae</taxon>
        <taxon>Streptophyta</taxon>
        <taxon>Embryophyta</taxon>
        <taxon>Tracheophyta</taxon>
        <taxon>Spermatophyta</taxon>
        <taxon>Magnoliopsida</taxon>
        <taxon>eudicotyledons</taxon>
        <taxon>Gunneridae</taxon>
        <taxon>Pentapetalae</taxon>
        <taxon>rosids</taxon>
        <taxon>fabids</taxon>
        <taxon>Fabales</taxon>
        <taxon>Fabaceae</taxon>
        <taxon>Papilionoideae</taxon>
        <taxon>50 kb inversion clade</taxon>
        <taxon>NPAAA clade</taxon>
        <taxon>Hologalegina</taxon>
        <taxon>IRL clade</taxon>
        <taxon>Cicereae</taxon>
        <taxon>Cicer</taxon>
    </lineage>
</organism>
<keyword evidence="2" id="KW-1185">Reference proteome</keyword>
<reference evidence="3" key="2">
    <citation type="submission" date="2025-08" db="UniProtKB">
        <authorList>
            <consortium name="RefSeq"/>
        </authorList>
    </citation>
    <scope>IDENTIFICATION</scope>
    <source>
        <tissue evidence="3">Etiolated seedlings</tissue>
    </source>
</reference>
<proteinExistence type="predicted"/>
<dbReference type="PaxDb" id="3827-XP_004497112.1"/>
<sequence length="132" mass="15490">MEINSDPSVLLETENEDDIFYAEIKRRILALTSEEDNEDLVETKNFNTFNYDTNDGSNRLIYNLNSAIIPTQNFYLWETESSDSPPVWLVNLWKNGKGTGVFIPQVSCRQNQRPARMNNRRRRTYRPVVNKK</sequence>
<gene>
    <name evidence="3" type="primary">LOC101505214</name>
</gene>